<dbReference type="PANTHER" id="PTHR47723:SF19">
    <property type="entry name" value="POLYNUCLEOTIDYL TRANSFERASE, RIBONUCLEASE H-LIKE SUPERFAMILY PROTEIN"/>
    <property type="match status" value="1"/>
</dbReference>
<sequence length="201" mass="22583">MGFQLPSKCFCCEAPVTETIEHVFFTGRLAVELVSTSARRRFLFAGLPIWICWHIWKARNRAVFEGVRMQGRDVCQVIFKDIKATFEIQFQQMLDVRTFPEMYDTIAMAGSQRYGFLIVRWKPSADDRLTLNTDGCSKGNPGLSGGGGVLRNSNGDFLVGFSTFLGKQTSLRAEVVTLLVGLRLCKARGWSTPLFSQILQL</sequence>
<keyword evidence="2" id="KW-1185">Reference proteome</keyword>
<feature type="domain" description="RNase H type-1" evidence="1">
    <location>
        <begin position="125"/>
        <end position="201"/>
    </location>
</feature>
<reference evidence="3" key="1">
    <citation type="submission" date="2025-08" db="UniProtKB">
        <authorList>
            <consortium name="RefSeq"/>
        </authorList>
    </citation>
    <scope>IDENTIFICATION</scope>
    <source>
        <tissue evidence="3">Leaves</tissue>
    </source>
</reference>
<name>A0ABM4UFA3_COFAR</name>
<organism evidence="2 3">
    <name type="scientific">Coffea arabica</name>
    <name type="common">Arabian coffee</name>
    <dbReference type="NCBI Taxonomy" id="13443"/>
    <lineage>
        <taxon>Eukaryota</taxon>
        <taxon>Viridiplantae</taxon>
        <taxon>Streptophyta</taxon>
        <taxon>Embryophyta</taxon>
        <taxon>Tracheophyta</taxon>
        <taxon>Spermatophyta</taxon>
        <taxon>Magnoliopsida</taxon>
        <taxon>eudicotyledons</taxon>
        <taxon>Gunneridae</taxon>
        <taxon>Pentapetalae</taxon>
        <taxon>asterids</taxon>
        <taxon>lamiids</taxon>
        <taxon>Gentianales</taxon>
        <taxon>Rubiaceae</taxon>
        <taxon>Ixoroideae</taxon>
        <taxon>Gardenieae complex</taxon>
        <taxon>Bertiereae - Coffeeae clade</taxon>
        <taxon>Coffeeae</taxon>
        <taxon>Coffea</taxon>
    </lineage>
</organism>
<dbReference type="Pfam" id="PF13456">
    <property type="entry name" value="RVT_3"/>
    <property type="match status" value="1"/>
</dbReference>
<proteinExistence type="predicted"/>
<dbReference type="PROSITE" id="PS50879">
    <property type="entry name" value="RNASE_H_1"/>
    <property type="match status" value="1"/>
</dbReference>
<evidence type="ECO:0000313" key="3">
    <source>
        <dbReference type="RefSeq" id="XP_071905969.1"/>
    </source>
</evidence>
<dbReference type="SUPFAM" id="SSF53098">
    <property type="entry name" value="Ribonuclease H-like"/>
    <property type="match status" value="1"/>
</dbReference>
<evidence type="ECO:0000313" key="2">
    <source>
        <dbReference type="Proteomes" id="UP001652660"/>
    </source>
</evidence>
<protein>
    <recommendedName>
        <fullName evidence="1">RNase H type-1 domain-containing protein</fullName>
    </recommendedName>
</protein>
<dbReference type="InterPro" id="IPR036397">
    <property type="entry name" value="RNaseH_sf"/>
</dbReference>
<evidence type="ECO:0000259" key="1">
    <source>
        <dbReference type="PROSITE" id="PS50879"/>
    </source>
</evidence>
<dbReference type="InterPro" id="IPR002156">
    <property type="entry name" value="RNaseH_domain"/>
</dbReference>
<gene>
    <name evidence="3" type="primary">LOC140007178</name>
</gene>
<dbReference type="Gene3D" id="3.30.420.10">
    <property type="entry name" value="Ribonuclease H-like superfamily/Ribonuclease H"/>
    <property type="match status" value="1"/>
</dbReference>
<dbReference type="InterPro" id="IPR053151">
    <property type="entry name" value="RNase_H-like"/>
</dbReference>
<dbReference type="RefSeq" id="XP_071905969.1">
    <property type="nucleotide sequence ID" value="XM_072049868.1"/>
</dbReference>
<dbReference type="GeneID" id="140007178"/>
<dbReference type="Proteomes" id="UP001652660">
    <property type="component" value="Chromosome 5c"/>
</dbReference>
<dbReference type="PANTHER" id="PTHR47723">
    <property type="entry name" value="OS05G0353850 PROTEIN"/>
    <property type="match status" value="1"/>
</dbReference>
<accession>A0ABM4UFA3</accession>
<dbReference type="InterPro" id="IPR012337">
    <property type="entry name" value="RNaseH-like_sf"/>
</dbReference>